<dbReference type="GO" id="GO:1990072">
    <property type="term" value="C:TRAPPIII protein complex"/>
    <property type="evidence" value="ECO:0007669"/>
    <property type="project" value="TreeGrafter"/>
</dbReference>
<dbReference type="Pfam" id="PF12739">
    <property type="entry name" value="TRAPPC-Trs85"/>
    <property type="match status" value="1"/>
</dbReference>
<feature type="region of interest" description="Disordered" evidence="1">
    <location>
        <begin position="2029"/>
        <end position="2086"/>
    </location>
</feature>
<feature type="compositionally biased region" description="Basic and acidic residues" evidence="1">
    <location>
        <begin position="1437"/>
        <end position="1455"/>
    </location>
</feature>
<evidence type="ECO:0000313" key="3">
    <source>
        <dbReference type="Proteomes" id="UP000038009"/>
    </source>
</evidence>
<dbReference type="OMA" id="HMPMPRI"/>
<dbReference type="VEuPathDB" id="TriTrypDB:Lsey_0012_0600"/>
<proteinExistence type="predicted"/>
<feature type="region of interest" description="Disordered" evidence="1">
    <location>
        <begin position="1232"/>
        <end position="1283"/>
    </location>
</feature>
<evidence type="ECO:0000313" key="2">
    <source>
        <dbReference type="EMBL" id="KPI90041.1"/>
    </source>
</evidence>
<feature type="compositionally biased region" description="Polar residues" evidence="1">
    <location>
        <begin position="1504"/>
        <end position="1519"/>
    </location>
</feature>
<reference evidence="2 3" key="1">
    <citation type="journal article" date="2015" name="PLoS Pathog.">
        <title>Leptomonas seymouri: Adaptations to the Dixenous Life Cycle Analyzed by Genome Sequencing, Transcriptome Profiling and Co-infection with Leishmania donovani.</title>
        <authorList>
            <person name="Kraeva N."/>
            <person name="Butenko A."/>
            <person name="Hlavacova J."/>
            <person name="Kostygov A."/>
            <person name="Myskova J."/>
            <person name="Grybchuk D."/>
            <person name="Lestinova T."/>
            <person name="Votypka J."/>
            <person name="Volf P."/>
            <person name="Opperdoes F."/>
            <person name="Flegontov P."/>
            <person name="Lukes J."/>
            <person name="Yurchenko V."/>
        </authorList>
    </citation>
    <scope>NUCLEOTIDE SEQUENCE [LARGE SCALE GENOMIC DNA]</scope>
    <source>
        <strain evidence="2 3">ATCC 30220</strain>
    </source>
</reference>
<feature type="compositionally biased region" description="Low complexity" evidence="1">
    <location>
        <begin position="1254"/>
        <end position="1283"/>
    </location>
</feature>
<dbReference type="EMBL" id="LJSK01000012">
    <property type="protein sequence ID" value="KPI90041.1"/>
    <property type="molecule type" value="Genomic_DNA"/>
</dbReference>
<feature type="region of interest" description="Disordered" evidence="1">
    <location>
        <begin position="1781"/>
        <end position="1812"/>
    </location>
</feature>
<organism evidence="2 3">
    <name type="scientific">Leptomonas seymouri</name>
    <dbReference type="NCBI Taxonomy" id="5684"/>
    <lineage>
        <taxon>Eukaryota</taxon>
        <taxon>Discoba</taxon>
        <taxon>Euglenozoa</taxon>
        <taxon>Kinetoplastea</taxon>
        <taxon>Metakinetoplastina</taxon>
        <taxon>Trypanosomatida</taxon>
        <taxon>Trypanosomatidae</taxon>
        <taxon>Leishmaniinae</taxon>
        <taxon>Leptomonas</taxon>
    </lineage>
</organism>
<dbReference type="OrthoDB" id="437922at2759"/>
<sequence length="2252" mass="241864">MSSHVHFDEWVEQRYTRPVVLLESSAAADAICARHGLDVVQLLRPHGVYTGGPLSSRTGDRSDPITCSKFGVRLMRTDCVRDVAFAQITQHVRSIMGSSAAMDMVYGEQLDGAIKSIVEGGRSRHDGSLPHPIRATSHTPTASALSSASVGGPSPPSTLLERAFPSWHPSFIRDFHSLMRCSSFDTVDHPVGALFAVATSEAGGVEGILQVFRAQAKRVAELKASLPGMDKELHQYYLILHDITATSSPSLGTARQVLTAVQQLYGANYCALIKVNSVLHPRMVKNLDPALWVDASPAVMDVPSAHAVQGAAAAANSAHFPSPSSSSAPAGPALPMTAAATSDRSVGVPSFRTVSPTCGTWPNSSAAILTGCYMSPEDVTEVHNVMAYYLSQSLFKYIERRLRMLDVSVQERRTTTLGKMAAWFKGKDEVRPRTADVVYPPNGSDPSVLPTYVASSVEMQMRHCGDLSLVLHDYEGAIAYYRLCIEELLETLSQRPYNRAMIAACQEGVGVAQLLLRRAPQPSLTPWYTGVTPTTHRISSQTNRLELAWNDYAAAGTQAYAIRVAFLIYEFCRTRLPPLWDRCRAILVHVLRNGVLQRQHLLTGVVNDMLAGISVFSNAPFAAGLAVPPPIPRDYPMLLNLRRFAHYLQQAGAFYRADNAPNQALRCFLRVLEMFRLIDPDETWKELAEHLYITVGQLYTKLGQDVRGIAMTSAAVAQGTPLYRRPDTAQQAFEAFWAQQKHVLSNMGYALCPHMPMPRIVRASFRVDRNYYNTDATTDEVARKMSEAIAEAEWCGIEKQLKKTYTEAVLKSHPQYRFPLLHGGFHSSSSSMSANAGGAGKVGWGHGCRRAAGAAGSSSPTSMHCKSYDYIFADPVAPGDPLQAQRHYTIARAEPLVLSFVMENTVGCPIEATDLTLLYLSYSEPDQLWKSSTTQTVKLDAGARQRVLLSFDPLTEGEYAIIGLCWSLMGQEGYYYFATRESLPGCPESLYEYAIEHPMPTLNAVENIRVTVQPSKACVTATLRPPLPDHLYDGEYFHTKLVVHNTSTKQDATHVFLQRSPTTAHLMYIEECGIARNLNFDAPLVLADHLKAQETRTFTVTIRGQHRRGDVSLQSSGNYIFMLLAYLPGTPQECEKRLELSQQAQLSASGAGGKSVGTTAAEPAPANGGSSPTLNMENQPLSSSPTVMVRLHRLLRRCDVQPVLAMFSTVLPPANASLKIAMVLTVKNICTSQPHTRPSSAGAGAQLPPRTSNDAARAIAAGAATDATSQRAHETGSTTATAPSSYTPLRIARVLAVHSSRWGIECNGTEELVADRATQCLLAQGDSLTFALLVKRRPRGSGAADMTARHLFLSRAEGRSPQAVSPYTDTTCLPIEKALPSPSRMKSVEGCLGTTVSQSERNFFFLQTSYLGPGHIGVQRRSEETNGGLAFYADKAGQQEKPKSEEERRRDEVAEERRHCGAAMEQYTPLALAVSWVREGSDGLRKGQLFLFVDPMEHIYQTLAQQQKRQADQEATTHPQPAAAAASVEQMQQELCEAMLVRYSSLKPWQGAVVSHVHVPPIVRAHSRGDGGGTACSPAAEIPVTLRCMSLSPVPLLVTAEALPPVPASSRLSSPSSPLLALAGGLPNTSAVRETQLQNAAAGPPSLPTPAATVPLRSPLPLVAAAAAARRTGGEVPVSFAGKTVHTFLLMPSEEFEVKFTAYALRPGIVDCQRVTLHATSICFLHGNGDTEEGDEGTDGKSKALLMRTGMTLPSLVRALLERRAPSSTTRTVTPVSFTQQLADNGNRGGREEDALERWGPGNGSGSSNLSHWKVLSRSPRGLTDAAVTNSMTTFLGHYGARAMELLQQLSPRGPAASATVCQIIPQTTPALARVVLDDTPLGAATSTAAFDSTDGTSVKSSASLAHTREAARKLFHQLEVFESGVLRAAQTSGSASNCAPADPFLQLYVYRPTVRSVGTASTGLFPSNNSLAMTKLGGAELPRASAAVAPVTPASVEMTSSISRSPPSAPPHVMERASVSARPAPAAVVQEKPSSGIGTAVASVDPAPHTEAPDGETEAAATATPSALPAPHTTSWESPGTNGFPDTFMNVEGSYEHETETEDGGDPLSPMRIPSVVFKRHAAETLDIDECSSTSGSVNIRKNVYQGGRGGVNADPLDSELTTSTLTEIANRSLSPAQTCDPDLTDAECIEGTKDLAHRHVGGSDAQLSAAPGGVVQLSPAPRLDPRSSSGSSSSSPDATERSKEAQHPLA</sequence>
<keyword evidence="3" id="KW-1185">Reference proteome</keyword>
<dbReference type="InterPro" id="IPR024420">
    <property type="entry name" value="TRAPP_III_complex_Trs85"/>
</dbReference>
<evidence type="ECO:0008006" key="4">
    <source>
        <dbReference type="Google" id="ProtNLM"/>
    </source>
</evidence>
<feature type="region of interest" description="Disordered" evidence="1">
    <location>
        <begin position="1145"/>
        <end position="1181"/>
    </location>
</feature>
<feature type="region of interest" description="Disordered" evidence="1">
    <location>
        <begin position="1504"/>
        <end position="1525"/>
    </location>
</feature>
<protein>
    <recommendedName>
        <fullName evidence="4">ER-Golgi trafficking TRAPP I complex 85 kDa subunit family protein</fullName>
    </recommendedName>
</protein>
<comment type="caution">
    <text evidence="2">The sequence shown here is derived from an EMBL/GenBank/DDBJ whole genome shotgun (WGS) entry which is preliminary data.</text>
</comment>
<feature type="region of interest" description="Disordered" evidence="1">
    <location>
        <begin position="2205"/>
        <end position="2252"/>
    </location>
</feature>
<feature type="region of interest" description="Disordered" evidence="1">
    <location>
        <begin position="121"/>
        <end position="154"/>
    </location>
</feature>
<gene>
    <name evidence="2" type="ORF">ABL78_0901</name>
</gene>
<dbReference type="Proteomes" id="UP000038009">
    <property type="component" value="Unassembled WGS sequence"/>
</dbReference>
<feature type="compositionally biased region" description="Basic and acidic residues" evidence="1">
    <location>
        <begin position="2240"/>
        <end position="2252"/>
    </location>
</feature>
<dbReference type="PANTHER" id="PTHR12975:SF6">
    <property type="entry name" value="TRAFFICKING PROTEIN PARTICLE COMPLEX SUBUNIT 8"/>
    <property type="match status" value="1"/>
</dbReference>
<evidence type="ECO:0000256" key="1">
    <source>
        <dbReference type="SAM" id="MobiDB-lite"/>
    </source>
</evidence>
<feature type="compositionally biased region" description="Low complexity" evidence="1">
    <location>
        <begin position="2059"/>
        <end position="2075"/>
    </location>
</feature>
<feature type="region of interest" description="Disordered" evidence="1">
    <location>
        <begin position="1434"/>
        <end position="1455"/>
    </location>
</feature>
<dbReference type="PANTHER" id="PTHR12975">
    <property type="entry name" value="TRANSPORT PROTEIN TRAPP"/>
    <property type="match status" value="1"/>
</dbReference>
<name>A0A0N1PGA2_LEPSE</name>
<feature type="compositionally biased region" description="Polar residues" evidence="1">
    <location>
        <begin position="1168"/>
        <end position="1181"/>
    </location>
</feature>
<accession>A0A0N1PGA2</accession>
<feature type="compositionally biased region" description="Low complexity" evidence="1">
    <location>
        <begin position="142"/>
        <end position="152"/>
    </location>
</feature>